<organism evidence="3 4">
    <name type="scientific">Sandarakinorhabdus fusca</name>
    <dbReference type="NCBI Taxonomy" id="1439888"/>
    <lineage>
        <taxon>Bacteria</taxon>
        <taxon>Pseudomonadati</taxon>
        <taxon>Pseudomonadota</taxon>
        <taxon>Alphaproteobacteria</taxon>
        <taxon>Sphingomonadales</taxon>
        <taxon>Sphingosinicellaceae</taxon>
        <taxon>Sandarakinorhabdus</taxon>
    </lineage>
</organism>
<dbReference type="InterPro" id="IPR036680">
    <property type="entry name" value="SPOR-like_sf"/>
</dbReference>
<dbReference type="GO" id="GO:0042834">
    <property type="term" value="F:peptidoglycan binding"/>
    <property type="evidence" value="ECO:0007669"/>
    <property type="project" value="InterPro"/>
</dbReference>
<name>A0A7C9GS63_9SPHN</name>
<comment type="caution">
    <text evidence="3">The sequence shown here is derived from an EMBL/GenBank/DDBJ whole genome shotgun (WGS) entry which is preliminary data.</text>
</comment>
<proteinExistence type="predicted"/>
<gene>
    <name evidence="3" type="ORF">F3168_10295</name>
</gene>
<dbReference type="Pfam" id="PF05036">
    <property type="entry name" value="SPOR"/>
    <property type="match status" value="1"/>
</dbReference>
<accession>A0A7C9GS63</accession>
<dbReference type="Proteomes" id="UP000481327">
    <property type="component" value="Unassembled WGS sequence"/>
</dbReference>
<reference evidence="3 4" key="1">
    <citation type="submission" date="2019-09" db="EMBL/GenBank/DDBJ databases">
        <title>Polymorphobacter sp. isolated from a lake in China.</title>
        <authorList>
            <person name="Liu Z."/>
        </authorList>
    </citation>
    <scope>NUCLEOTIDE SEQUENCE [LARGE SCALE GENOMIC DNA]</scope>
    <source>
        <strain evidence="3 4">D40P</strain>
    </source>
</reference>
<dbReference type="OrthoDB" id="7390714at2"/>
<evidence type="ECO:0000259" key="2">
    <source>
        <dbReference type="PROSITE" id="PS51724"/>
    </source>
</evidence>
<feature type="compositionally biased region" description="Low complexity" evidence="1">
    <location>
        <begin position="99"/>
        <end position="117"/>
    </location>
</feature>
<protein>
    <recommendedName>
        <fullName evidence="2">SPOR domain-containing protein</fullName>
    </recommendedName>
</protein>
<evidence type="ECO:0000256" key="1">
    <source>
        <dbReference type="SAM" id="MobiDB-lite"/>
    </source>
</evidence>
<evidence type="ECO:0000313" key="3">
    <source>
        <dbReference type="EMBL" id="MQT17651.1"/>
    </source>
</evidence>
<dbReference type="AlphaFoldDB" id="A0A7C9GS63"/>
<evidence type="ECO:0000313" key="4">
    <source>
        <dbReference type="Proteomes" id="UP000481327"/>
    </source>
</evidence>
<feature type="compositionally biased region" description="Basic and acidic residues" evidence="1">
    <location>
        <begin position="148"/>
        <end position="164"/>
    </location>
</feature>
<feature type="domain" description="SPOR" evidence="2">
    <location>
        <begin position="167"/>
        <end position="242"/>
    </location>
</feature>
<feature type="compositionally biased region" description="Pro residues" evidence="1">
    <location>
        <begin position="118"/>
        <end position="138"/>
    </location>
</feature>
<keyword evidence="4" id="KW-1185">Reference proteome</keyword>
<dbReference type="Gene3D" id="3.30.70.1070">
    <property type="entry name" value="Sporulation related repeat"/>
    <property type="match status" value="1"/>
</dbReference>
<dbReference type="PROSITE" id="PS51724">
    <property type="entry name" value="SPOR"/>
    <property type="match status" value="1"/>
</dbReference>
<dbReference type="EMBL" id="WIOL01000003">
    <property type="protein sequence ID" value="MQT17651.1"/>
    <property type="molecule type" value="Genomic_DNA"/>
</dbReference>
<dbReference type="InterPro" id="IPR007730">
    <property type="entry name" value="SPOR-like_dom"/>
</dbReference>
<dbReference type="SUPFAM" id="SSF110997">
    <property type="entry name" value="Sporulation related repeat"/>
    <property type="match status" value="1"/>
</dbReference>
<sequence>MSKKDGGSTQGYMNAEQAPVITAEPGPYKIPPTDPAGMKIDGLDGSMYTAGEGIDTGSNIDPNLAAETPLPRPGTPGATGAPRELVPEGVSDPIPPIIAPATPRTATPPAASVVTVKPPAPVAKPAPGQAPGPAPTPTRPAAAAPRAEAPRPDPARSEPARPDAAKANPGKAGTVQLGAFSSEDKANAAWASLAGKHGLAGKRIVTVESGGKTLYRLRAASGDTAATCAKLKAAGDACAAVE</sequence>
<feature type="region of interest" description="Disordered" evidence="1">
    <location>
        <begin position="1"/>
        <end position="179"/>
    </location>
</feature>